<accession>A0A9P0ZGV6</accession>
<dbReference type="Proteomes" id="UP001152484">
    <property type="component" value="Unassembled WGS sequence"/>
</dbReference>
<dbReference type="Pfam" id="PF01585">
    <property type="entry name" value="G-patch"/>
    <property type="match status" value="1"/>
</dbReference>
<dbReference type="SMART" id="SM00443">
    <property type="entry name" value="G_patch"/>
    <property type="match status" value="1"/>
</dbReference>
<dbReference type="OrthoDB" id="786951at2759"/>
<proteinExistence type="predicted"/>
<name>A0A9P0ZGV6_CUSEU</name>
<evidence type="ECO:0000313" key="4">
    <source>
        <dbReference type="EMBL" id="CAH9100719.1"/>
    </source>
</evidence>
<evidence type="ECO:0000256" key="2">
    <source>
        <dbReference type="SAM" id="MobiDB-lite"/>
    </source>
</evidence>
<comment type="caution">
    <text evidence="4">The sequence shown here is derived from an EMBL/GenBank/DDBJ whole genome shotgun (WGS) entry which is preliminary data.</text>
</comment>
<sequence length="315" mass="36486">MGDLSQFLPPEASPSSEKVSSNKLSVVSKSVNKRKPLSWQEQRILKRQQKQIEEDQQTLANLESAIPESNIGFKMLKQMGYIPGSSLGKDGSGRVEPVGLEIRRGRAGLGKEDSRLEKARIEKEKSEIGQKKEEELMVDFEHRQKERWKGRRVVVNFHKAEAVLAQLENREVVEEAKEKEEGEEEEEEEEIITEEDLLTMLKEKSEIGQKKEEELMVDFEHRQKERWKGRRVVVNFHKAEAVLAQLENREVVEEAKEKEEGEEEEEEEEIITEEDLLTMLMKLRDEYYYCLFCGCQYDSLEALAGDCPGVSEEDH</sequence>
<dbReference type="InterPro" id="IPR000467">
    <property type="entry name" value="G_patch_dom"/>
</dbReference>
<evidence type="ECO:0000259" key="3">
    <source>
        <dbReference type="PROSITE" id="PS50174"/>
    </source>
</evidence>
<dbReference type="PANTHER" id="PTHR21032:SF0">
    <property type="entry name" value="G PATCH DOMAIN-CONTAINING PROTEIN 11"/>
    <property type="match status" value="1"/>
</dbReference>
<keyword evidence="1" id="KW-0175">Coiled coil</keyword>
<dbReference type="GO" id="GO:0003676">
    <property type="term" value="F:nucleic acid binding"/>
    <property type="evidence" value="ECO:0007669"/>
    <property type="project" value="InterPro"/>
</dbReference>
<protein>
    <recommendedName>
        <fullName evidence="3">G-patch domain-containing protein</fullName>
    </recommendedName>
</protein>
<organism evidence="4 5">
    <name type="scientific">Cuscuta europaea</name>
    <name type="common">European dodder</name>
    <dbReference type="NCBI Taxonomy" id="41803"/>
    <lineage>
        <taxon>Eukaryota</taxon>
        <taxon>Viridiplantae</taxon>
        <taxon>Streptophyta</taxon>
        <taxon>Embryophyta</taxon>
        <taxon>Tracheophyta</taxon>
        <taxon>Spermatophyta</taxon>
        <taxon>Magnoliopsida</taxon>
        <taxon>eudicotyledons</taxon>
        <taxon>Gunneridae</taxon>
        <taxon>Pentapetalae</taxon>
        <taxon>asterids</taxon>
        <taxon>lamiids</taxon>
        <taxon>Solanales</taxon>
        <taxon>Convolvulaceae</taxon>
        <taxon>Cuscuteae</taxon>
        <taxon>Cuscuta</taxon>
        <taxon>Cuscuta subgen. Cuscuta</taxon>
    </lineage>
</organism>
<feature type="region of interest" description="Disordered" evidence="2">
    <location>
        <begin position="1"/>
        <end position="32"/>
    </location>
</feature>
<reference evidence="4" key="1">
    <citation type="submission" date="2022-07" db="EMBL/GenBank/DDBJ databases">
        <authorList>
            <person name="Macas J."/>
            <person name="Novak P."/>
            <person name="Neumann P."/>
        </authorList>
    </citation>
    <scope>NUCLEOTIDE SEQUENCE</scope>
</reference>
<dbReference type="SMART" id="SM01173">
    <property type="entry name" value="DUF4187"/>
    <property type="match status" value="1"/>
</dbReference>
<keyword evidence="5" id="KW-1185">Reference proteome</keyword>
<feature type="compositionally biased region" description="Low complexity" evidence="2">
    <location>
        <begin position="13"/>
        <end position="30"/>
    </location>
</feature>
<dbReference type="GO" id="GO:0000776">
    <property type="term" value="C:kinetochore"/>
    <property type="evidence" value="ECO:0007669"/>
    <property type="project" value="TreeGrafter"/>
</dbReference>
<evidence type="ECO:0000256" key="1">
    <source>
        <dbReference type="SAM" id="Coils"/>
    </source>
</evidence>
<dbReference type="InterPro" id="IPR039249">
    <property type="entry name" value="GPATCH11"/>
</dbReference>
<dbReference type="PANTHER" id="PTHR21032">
    <property type="entry name" value="G PATCH DOMAIN-CONTAINING PROTEIN 11"/>
    <property type="match status" value="1"/>
</dbReference>
<dbReference type="InterPro" id="IPR025239">
    <property type="entry name" value="DUF4187"/>
</dbReference>
<feature type="coiled-coil region" evidence="1">
    <location>
        <begin position="165"/>
        <end position="204"/>
    </location>
</feature>
<dbReference type="PROSITE" id="PS50174">
    <property type="entry name" value="G_PATCH"/>
    <property type="match status" value="1"/>
</dbReference>
<dbReference type="Pfam" id="PF13821">
    <property type="entry name" value="DUF4187"/>
    <property type="match status" value="1"/>
</dbReference>
<dbReference type="EMBL" id="CAMAPE010000038">
    <property type="protein sequence ID" value="CAH9100719.1"/>
    <property type="molecule type" value="Genomic_DNA"/>
</dbReference>
<feature type="domain" description="G-patch" evidence="3">
    <location>
        <begin position="68"/>
        <end position="114"/>
    </location>
</feature>
<gene>
    <name evidence="4" type="ORF">CEURO_LOCUS15077</name>
</gene>
<feature type="coiled-coil region" evidence="1">
    <location>
        <begin position="244"/>
        <end position="276"/>
    </location>
</feature>
<evidence type="ECO:0000313" key="5">
    <source>
        <dbReference type="Proteomes" id="UP001152484"/>
    </source>
</evidence>
<dbReference type="AlphaFoldDB" id="A0A9P0ZGV6"/>